<proteinExistence type="inferred from homology"/>
<dbReference type="EMBL" id="JBBPBN010000004">
    <property type="protein sequence ID" value="KAK9042488.1"/>
    <property type="molecule type" value="Genomic_DNA"/>
</dbReference>
<dbReference type="PROSITE" id="PS50069">
    <property type="entry name" value="CULLIN_2"/>
    <property type="match status" value="1"/>
</dbReference>
<evidence type="ECO:0000313" key="3">
    <source>
        <dbReference type="EMBL" id="KAK9042488.1"/>
    </source>
</evidence>
<dbReference type="InterPro" id="IPR059120">
    <property type="entry name" value="Cullin-like_AB"/>
</dbReference>
<evidence type="ECO:0000313" key="4">
    <source>
        <dbReference type="Proteomes" id="UP001396334"/>
    </source>
</evidence>
<dbReference type="InterPro" id="IPR045093">
    <property type="entry name" value="Cullin"/>
</dbReference>
<accession>A0ABR2TZ57</accession>
<dbReference type="Pfam" id="PF26557">
    <property type="entry name" value="Cullin_AB"/>
    <property type="match status" value="1"/>
</dbReference>
<dbReference type="SUPFAM" id="SSF75632">
    <property type="entry name" value="Cullin homology domain"/>
    <property type="match status" value="1"/>
</dbReference>
<dbReference type="PANTHER" id="PTHR11932">
    <property type="entry name" value="CULLIN"/>
    <property type="match status" value="1"/>
</dbReference>
<evidence type="ECO:0000256" key="1">
    <source>
        <dbReference type="PROSITE-ProRule" id="PRU00330"/>
    </source>
</evidence>
<comment type="similarity">
    <text evidence="1">Belongs to the cullin family.</text>
</comment>
<dbReference type="InterPro" id="IPR016158">
    <property type="entry name" value="Cullin_homology"/>
</dbReference>
<protein>
    <recommendedName>
        <fullName evidence="2">Cullin family profile domain-containing protein</fullName>
    </recommendedName>
</protein>
<dbReference type="InterPro" id="IPR036317">
    <property type="entry name" value="Cullin_homology_sf"/>
</dbReference>
<evidence type="ECO:0000259" key="2">
    <source>
        <dbReference type="PROSITE" id="PS50069"/>
    </source>
</evidence>
<organism evidence="3 4">
    <name type="scientific">Hibiscus sabdariffa</name>
    <name type="common">roselle</name>
    <dbReference type="NCBI Taxonomy" id="183260"/>
    <lineage>
        <taxon>Eukaryota</taxon>
        <taxon>Viridiplantae</taxon>
        <taxon>Streptophyta</taxon>
        <taxon>Embryophyta</taxon>
        <taxon>Tracheophyta</taxon>
        <taxon>Spermatophyta</taxon>
        <taxon>Magnoliopsida</taxon>
        <taxon>eudicotyledons</taxon>
        <taxon>Gunneridae</taxon>
        <taxon>Pentapetalae</taxon>
        <taxon>rosids</taxon>
        <taxon>malvids</taxon>
        <taxon>Malvales</taxon>
        <taxon>Malvaceae</taxon>
        <taxon>Malvoideae</taxon>
        <taxon>Hibiscus</taxon>
    </lineage>
</organism>
<comment type="caution">
    <text evidence="3">The sequence shown here is derived from an EMBL/GenBank/DDBJ whole genome shotgun (WGS) entry which is preliminary data.</text>
</comment>
<gene>
    <name evidence="3" type="ORF">V6N11_017558</name>
</gene>
<sequence>MKVINGSAADDVGLDVDKPNAGVENVRGKGVTQVPMKVMVVDVQEVSDGLASKEIPLKPSFRDMVTDVESDNFDYSISGLLEVRHDKGFDSLDSGLLEQWPIHDIWLSALMAMKVIGPGETGMLDERLQRINASREYVHLVADCPLDLEDMFSANHLQSLGDLTLIVPVLRTKYWPTLLKISYNQSAKMLTLGEKFRSYYLGTHTSGRLTWQINMGTVAKTNFGKGPKLELNVLTYQMCVLMFWNNVDRSSDIEIEQTTGIFATYLEASNPWTPKELFVFEPLFFKVGKCCALTVLGNLTTLMNDDRFDSGNNDNKIPFQNFLHSAKHRGKENTIFLCCKIQLIGSCGLRCYWEIRTQQCYSREVDNDTKQASQVWILEGNELSFQLHVVGATISYANKLRWQLVLEDLDGS</sequence>
<reference evidence="3 4" key="1">
    <citation type="journal article" date="2024" name="G3 (Bethesda)">
        <title>Genome assembly of Hibiscus sabdariffa L. provides insights into metabolisms of medicinal natural products.</title>
        <authorList>
            <person name="Kim T."/>
        </authorList>
    </citation>
    <scope>NUCLEOTIDE SEQUENCE [LARGE SCALE GENOMIC DNA]</scope>
    <source>
        <strain evidence="3">TK-2024</strain>
        <tissue evidence="3">Old leaves</tissue>
    </source>
</reference>
<name>A0ABR2TZ57_9ROSI</name>
<keyword evidence="4" id="KW-1185">Reference proteome</keyword>
<feature type="domain" description="Cullin family profile" evidence="2">
    <location>
        <begin position="69"/>
        <end position="261"/>
    </location>
</feature>
<dbReference type="Gene3D" id="3.30.230.130">
    <property type="entry name" value="Cullin, Chain C, Domain 2"/>
    <property type="match status" value="1"/>
</dbReference>
<dbReference type="Proteomes" id="UP001396334">
    <property type="component" value="Unassembled WGS sequence"/>
</dbReference>